<evidence type="ECO:0000313" key="2">
    <source>
        <dbReference type="Proteomes" id="UP001596395"/>
    </source>
</evidence>
<dbReference type="Proteomes" id="UP001596395">
    <property type="component" value="Unassembled WGS sequence"/>
</dbReference>
<evidence type="ECO:0000313" key="1">
    <source>
        <dbReference type="EMBL" id="MFC6955173.1"/>
    </source>
</evidence>
<gene>
    <name evidence="1" type="ORF">ACFQGB_20115</name>
</gene>
<name>A0ABD5VN21_9EURY</name>
<accession>A0ABD5VN21</accession>
<dbReference type="AlphaFoldDB" id="A0ABD5VN21"/>
<keyword evidence="2" id="KW-1185">Reference proteome</keyword>
<comment type="caution">
    <text evidence="1">The sequence shown here is derived from an EMBL/GenBank/DDBJ whole genome shotgun (WGS) entry which is preliminary data.</text>
</comment>
<organism evidence="1 2">
    <name type="scientific">Halorubellus litoreus</name>
    <dbReference type="NCBI Taxonomy" id="755308"/>
    <lineage>
        <taxon>Archaea</taxon>
        <taxon>Methanobacteriati</taxon>
        <taxon>Methanobacteriota</taxon>
        <taxon>Stenosarchaea group</taxon>
        <taxon>Halobacteria</taxon>
        <taxon>Halobacteriales</taxon>
        <taxon>Halorubellaceae</taxon>
        <taxon>Halorubellus</taxon>
    </lineage>
</organism>
<reference evidence="1 2" key="1">
    <citation type="journal article" date="2019" name="Int. J. Syst. Evol. Microbiol.">
        <title>The Global Catalogue of Microorganisms (GCM) 10K type strain sequencing project: providing services to taxonomists for standard genome sequencing and annotation.</title>
        <authorList>
            <consortium name="The Broad Institute Genomics Platform"/>
            <consortium name="The Broad Institute Genome Sequencing Center for Infectious Disease"/>
            <person name="Wu L."/>
            <person name="Ma J."/>
        </authorList>
    </citation>
    <scope>NUCLEOTIDE SEQUENCE [LARGE SCALE GENOMIC DNA]</scope>
    <source>
        <strain evidence="1 2">GX26</strain>
    </source>
</reference>
<dbReference type="InterPro" id="IPR055927">
    <property type="entry name" value="DUF7504"/>
</dbReference>
<dbReference type="RefSeq" id="WP_336352109.1">
    <property type="nucleotide sequence ID" value="NZ_JAZAQL010000005.1"/>
</dbReference>
<proteinExistence type="predicted"/>
<protein>
    <submittedName>
        <fullName evidence="1">Uncharacterized protein</fullName>
    </submittedName>
</protein>
<sequence>MRTDHGGGVPDSTAFAQTLSSLKQEGSNILLVGQTSGTAHHAACERLLGDGEQPRRRVYVYTAGNESCGFTATAPTMEDSACIVTQSTDDGTGVHDGVPESIERTVVGNQLLASLGAEIIDAVAAYDDEFDLAPAELRLCFDSVTPLLRDHKSENVFRLLHMVTSRVREVDGMGHFHLPLARDSDYVHLLEPLFDAIVEVRDGEDGLEQRWDLRDRGTDTGWISL</sequence>
<dbReference type="EMBL" id="JBHSXN010000005">
    <property type="protein sequence ID" value="MFC6955173.1"/>
    <property type="molecule type" value="Genomic_DNA"/>
</dbReference>
<dbReference type="Pfam" id="PF24336">
    <property type="entry name" value="DUF7504"/>
    <property type="match status" value="1"/>
</dbReference>